<keyword evidence="1" id="KW-0540">Nuclease</keyword>
<keyword evidence="7" id="KW-1185">Reference proteome</keyword>
<keyword evidence="4" id="KW-0732">Signal</keyword>
<keyword evidence="2" id="KW-0255">Endonuclease</keyword>
<dbReference type="PATRIC" id="fig|496833.3.peg.656"/>
<evidence type="ECO:0000256" key="4">
    <source>
        <dbReference type="SAM" id="SignalP"/>
    </source>
</evidence>
<feature type="chain" id="PRO_5002945599" description="TNase-like domain-containing protein" evidence="4">
    <location>
        <begin position="23"/>
        <end position="195"/>
    </location>
</feature>
<protein>
    <recommendedName>
        <fullName evidence="5">TNase-like domain-containing protein</fullName>
    </recommendedName>
</protein>
<name>C4XEC5_MYCFP</name>
<feature type="signal peptide" evidence="4">
    <location>
        <begin position="1"/>
        <end position="22"/>
    </location>
</feature>
<dbReference type="SMART" id="SM00318">
    <property type="entry name" value="SNc"/>
    <property type="match status" value="1"/>
</dbReference>
<evidence type="ECO:0000313" key="6">
    <source>
        <dbReference type="EMBL" id="BAH69497.1"/>
    </source>
</evidence>
<evidence type="ECO:0000256" key="1">
    <source>
        <dbReference type="ARBA" id="ARBA00022722"/>
    </source>
</evidence>
<organism evidence="6 7">
    <name type="scientific">Mycoplasmopsis fermentans (strain ATCC 19989 / NBRC 14854 / NCTC 10117 / PG18)</name>
    <name type="common">Mycoplasma fermentans</name>
    <dbReference type="NCBI Taxonomy" id="496833"/>
    <lineage>
        <taxon>Bacteria</taxon>
        <taxon>Bacillati</taxon>
        <taxon>Mycoplasmatota</taxon>
        <taxon>Mycoplasmoidales</taxon>
        <taxon>Metamycoplasmataceae</taxon>
        <taxon>Mycoplasmopsis</taxon>
    </lineage>
</organism>
<keyword evidence="3" id="KW-0378">Hydrolase</keyword>
<dbReference type="Pfam" id="PF00565">
    <property type="entry name" value="SNase"/>
    <property type="match status" value="1"/>
</dbReference>
<evidence type="ECO:0000256" key="3">
    <source>
        <dbReference type="ARBA" id="ARBA00022801"/>
    </source>
</evidence>
<evidence type="ECO:0000256" key="2">
    <source>
        <dbReference type="ARBA" id="ARBA00022759"/>
    </source>
</evidence>
<dbReference type="KEGG" id="mfp:MBIO_0232"/>
<accession>C4XEC5</accession>
<dbReference type="EMBL" id="AP009608">
    <property type="protein sequence ID" value="BAH69497.1"/>
    <property type="molecule type" value="Genomic_DNA"/>
</dbReference>
<feature type="domain" description="TNase-like" evidence="5">
    <location>
        <begin position="44"/>
        <end position="185"/>
    </location>
</feature>
<dbReference type="GO" id="GO:0004519">
    <property type="term" value="F:endonuclease activity"/>
    <property type="evidence" value="ECO:0007669"/>
    <property type="project" value="UniProtKB-KW"/>
</dbReference>
<reference evidence="6 7" key="1">
    <citation type="journal article" date="2009" name="Curr. Microbiol.">
        <title>Molecular cloning and expression of a novel cholinephosphotransferase involved in glycoglycerophospholipid biosynthesis of Mycoplasma fermentans.</title>
        <authorList>
            <person name="Ishida N."/>
            <person name="Irikura D."/>
            <person name="Matsuda K."/>
            <person name="Sato S."/>
            <person name="Asano K."/>
        </authorList>
    </citation>
    <scope>NUCLEOTIDE SEQUENCE [LARGE SCALE GENOMIC DNA]</scope>
    <source>
        <strain evidence="7">ATCC 19989 / NBRC 14854 / NCTC 10117 / PG18</strain>
    </source>
</reference>
<dbReference type="InterPro" id="IPR016071">
    <property type="entry name" value="Staphylococal_nuclease_OB-fold"/>
</dbReference>
<dbReference type="SUPFAM" id="SSF50199">
    <property type="entry name" value="Staphylococcal nuclease"/>
    <property type="match status" value="1"/>
</dbReference>
<sequence length="195" mass="23529">MNMKRYLKLFLNFLPFTCLSVAGCRQQIINPQLNQVFDVKWHYQVVDGDTLYFTNDTIKQGVRFFGIDTPEIFKGKNNQHLALLENYYGQKAKNYLYNLTYQKNIKIKYITKDKYNRWICKVYSAEGNDLAFELVKQGFARVSYISIDYHAKYYWVNNKEQKEYFWKLNQLQNEAQQNKRGFWKEKNINLVFNKN</sequence>
<dbReference type="PROSITE" id="PS51257">
    <property type="entry name" value="PROKAR_LIPOPROTEIN"/>
    <property type="match status" value="1"/>
</dbReference>
<dbReference type="PROSITE" id="PS50830">
    <property type="entry name" value="TNASE_3"/>
    <property type="match status" value="1"/>
</dbReference>
<dbReference type="Gene3D" id="2.40.50.90">
    <property type="match status" value="1"/>
</dbReference>
<dbReference type="GO" id="GO:0016787">
    <property type="term" value="F:hydrolase activity"/>
    <property type="evidence" value="ECO:0007669"/>
    <property type="project" value="UniProtKB-KW"/>
</dbReference>
<dbReference type="HOGENOM" id="CLU_046484_9_0_14"/>
<dbReference type="eggNOG" id="COG1525">
    <property type="taxonomic scope" value="Bacteria"/>
</dbReference>
<evidence type="ECO:0000259" key="5">
    <source>
        <dbReference type="PROSITE" id="PS50830"/>
    </source>
</evidence>
<dbReference type="Proteomes" id="UP000006810">
    <property type="component" value="Chromosome"/>
</dbReference>
<dbReference type="AlphaFoldDB" id="C4XEC5"/>
<evidence type="ECO:0000313" key="7">
    <source>
        <dbReference type="Proteomes" id="UP000006810"/>
    </source>
</evidence>
<dbReference type="PANTHER" id="PTHR12302:SF3">
    <property type="entry name" value="SERINE_THREONINE-PROTEIN KINASE 31"/>
    <property type="match status" value="1"/>
</dbReference>
<dbReference type="PANTHER" id="PTHR12302">
    <property type="entry name" value="EBNA2 BINDING PROTEIN P100"/>
    <property type="match status" value="1"/>
</dbReference>
<gene>
    <name evidence="6" type="ordered locus">MBIO_0232</name>
</gene>
<dbReference type="InterPro" id="IPR035437">
    <property type="entry name" value="SNase_OB-fold_sf"/>
</dbReference>
<proteinExistence type="predicted"/>